<dbReference type="EMBL" id="UFQS01000054">
    <property type="protein sequence ID" value="SSW98678.1"/>
    <property type="molecule type" value="Genomic_DNA"/>
</dbReference>
<dbReference type="OMA" id="SDWIKED"/>
<evidence type="ECO:0000313" key="4">
    <source>
        <dbReference type="EMBL" id="SSX19064.1"/>
    </source>
</evidence>
<dbReference type="PANTHER" id="PTHR33768">
    <property type="entry name" value="MIP11318P"/>
    <property type="match status" value="1"/>
</dbReference>
<sequence>MFTKKEKILIRPYWEKRYNQHREKVIKATPRIDFHPPAEHNHVALKLKKAQKELERQRQIENENIRLLQRLGSIMTKKRIDNFWQTPRPNFLSREPIIDYTASKSRSRSSSIRELPTISDDEKVRRRSKSAYRCTACSPGIPSDWIKEDDGEREPFAMPKESKNVRLRQNSMPHICCLYCCC</sequence>
<dbReference type="AlphaFoldDB" id="A0A336LLG1"/>
<reference evidence="4" key="2">
    <citation type="submission" date="2018-07" db="EMBL/GenBank/DDBJ databases">
        <authorList>
            <person name="Quirk P.G."/>
            <person name="Krulwich T.A."/>
        </authorList>
    </citation>
    <scope>NUCLEOTIDE SEQUENCE</scope>
</reference>
<evidence type="ECO:0000313" key="3">
    <source>
        <dbReference type="EMBL" id="SSW98678.1"/>
    </source>
</evidence>
<accession>A0A336LLG1</accession>
<dbReference type="EMBL" id="UFQT01000054">
    <property type="protein sequence ID" value="SSX19064.1"/>
    <property type="molecule type" value="Genomic_DNA"/>
</dbReference>
<dbReference type="InterPro" id="IPR038792">
    <property type="entry name" value="CFAP97D1/2"/>
</dbReference>
<evidence type="ECO:0000256" key="1">
    <source>
        <dbReference type="ARBA" id="ARBA00008315"/>
    </source>
</evidence>
<dbReference type="PANTHER" id="PTHR33768:SF3">
    <property type="entry name" value="MIP11318P"/>
    <property type="match status" value="1"/>
</dbReference>
<organism evidence="4">
    <name type="scientific">Culicoides sonorensis</name>
    <name type="common">Biting midge</name>
    <dbReference type="NCBI Taxonomy" id="179676"/>
    <lineage>
        <taxon>Eukaryota</taxon>
        <taxon>Metazoa</taxon>
        <taxon>Ecdysozoa</taxon>
        <taxon>Arthropoda</taxon>
        <taxon>Hexapoda</taxon>
        <taxon>Insecta</taxon>
        <taxon>Pterygota</taxon>
        <taxon>Neoptera</taxon>
        <taxon>Endopterygota</taxon>
        <taxon>Diptera</taxon>
        <taxon>Nematocera</taxon>
        <taxon>Chironomoidea</taxon>
        <taxon>Ceratopogonidae</taxon>
        <taxon>Ceratopogoninae</taxon>
        <taxon>Culicoides</taxon>
        <taxon>Monoculicoides</taxon>
    </lineage>
</organism>
<dbReference type="InterPro" id="IPR029488">
    <property type="entry name" value="Hmw/CFAP97"/>
</dbReference>
<reference evidence="3" key="1">
    <citation type="submission" date="2018-04" db="EMBL/GenBank/DDBJ databases">
        <authorList>
            <person name="Go L.Y."/>
            <person name="Mitchell J.A."/>
        </authorList>
    </citation>
    <scope>NUCLEOTIDE SEQUENCE</scope>
    <source>
        <tissue evidence="3">Whole organism</tissue>
    </source>
</reference>
<evidence type="ECO:0000256" key="2">
    <source>
        <dbReference type="SAM" id="Coils"/>
    </source>
</evidence>
<proteinExistence type="inferred from homology"/>
<keyword evidence="2" id="KW-0175">Coiled coil</keyword>
<dbReference type="Pfam" id="PF13879">
    <property type="entry name" value="Hmw_CFAP97"/>
    <property type="match status" value="1"/>
</dbReference>
<feature type="coiled-coil region" evidence="2">
    <location>
        <begin position="44"/>
        <end position="71"/>
    </location>
</feature>
<comment type="similarity">
    <text evidence="1">Belongs to the CFAP97 family.</text>
</comment>
<gene>
    <name evidence="4" type="primary">CSON012026</name>
</gene>
<protein>
    <submittedName>
        <fullName evidence="4">CSON012026 protein</fullName>
    </submittedName>
</protein>
<name>A0A336LLG1_CULSO</name>
<dbReference type="VEuPathDB" id="VectorBase:CSON012026"/>